<evidence type="ECO:0000256" key="4">
    <source>
        <dbReference type="SAM" id="SignalP"/>
    </source>
</evidence>
<keyword evidence="3" id="KW-0808">Transferase</keyword>
<proteinExistence type="inferred from homology"/>
<dbReference type="OrthoDB" id="784548at2759"/>
<dbReference type="PANTHER" id="PTHR31760:SF0">
    <property type="entry name" value="S-ADENOSYL-L-METHIONINE-DEPENDENT METHYLTRANSFERASES SUPERFAMILY PROTEIN"/>
    <property type="match status" value="1"/>
</dbReference>
<dbReference type="PANTHER" id="PTHR31760">
    <property type="entry name" value="S-ADENOSYL-L-METHIONINE-DEPENDENT METHYLTRANSFERASES SUPERFAMILY PROTEIN"/>
    <property type="match status" value="1"/>
</dbReference>
<evidence type="ECO:0000256" key="1">
    <source>
        <dbReference type="ARBA" id="ARBA00022490"/>
    </source>
</evidence>
<dbReference type="EMBL" id="CAICTM010001440">
    <property type="protein sequence ID" value="CAB9523660.1"/>
    <property type="molecule type" value="Genomic_DNA"/>
</dbReference>
<comment type="caution">
    <text evidence="5">The sequence shown here is derived from an EMBL/GenBank/DDBJ whole genome shotgun (WGS) entry which is preliminary data.</text>
</comment>
<name>A0A9N8HSY0_9STRA</name>
<evidence type="ECO:0000256" key="2">
    <source>
        <dbReference type="ARBA" id="ARBA00022552"/>
    </source>
</evidence>
<keyword evidence="6" id="KW-1185">Reference proteome</keyword>
<dbReference type="GO" id="GO:0005829">
    <property type="term" value="C:cytosol"/>
    <property type="evidence" value="ECO:0007669"/>
    <property type="project" value="TreeGrafter"/>
</dbReference>
<feature type="chain" id="PRO_5040350479" evidence="4">
    <location>
        <begin position="25"/>
        <end position="283"/>
    </location>
</feature>
<accession>A0A9N8HSY0</accession>
<keyword evidence="2" id="KW-0698">rRNA processing</keyword>
<dbReference type="InterPro" id="IPR003682">
    <property type="entry name" value="rRNA_ssu_MeTfrase_G"/>
</dbReference>
<dbReference type="GO" id="GO:0070043">
    <property type="term" value="F:rRNA (guanine-N7-)-methyltransferase activity"/>
    <property type="evidence" value="ECO:0007669"/>
    <property type="project" value="TreeGrafter"/>
</dbReference>
<evidence type="ECO:0000313" key="5">
    <source>
        <dbReference type="EMBL" id="CAB9523660.1"/>
    </source>
</evidence>
<keyword evidence="1" id="KW-0963">Cytoplasm</keyword>
<keyword evidence="5" id="KW-0489">Methyltransferase</keyword>
<sequence length="283" mass="31326">MISLLLSNLQFLLLLLIQALSSSSLVVNGFETSSLHTPRRRLFSLSATTDDALDFRLDPYSEFAHSLLSERLGLSPRQQEQVQQYCEMIVEWNQKINLVSRKDCSLEVVFGRHVLPCLAPTVIVELADHRENHQKIVDVGTGGGFPGIPMAIALPSCQFVLVDSVGKKLTAVHDMVTRLGLTNVETMHARAEQVHGSFDWCVGRSVASLPKYCGWMHHLLKPDTGKLLYIIGGQVPEGAEQDYGIQELLLMDGDDNNNAPVMSEKRILIFGENTVGNMAKLDS</sequence>
<gene>
    <name evidence="5" type="ORF">SEMRO_1442_G273050.1</name>
</gene>
<dbReference type="SUPFAM" id="SSF53335">
    <property type="entry name" value="S-adenosyl-L-methionine-dependent methyltransferases"/>
    <property type="match status" value="1"/>
</dbReference>
<dbReference type="NCBIfam" id="TIGR00138">
    <property type="entry name" value="rsmG_gidB"/>
    <property type="match status" value="1"/>
</dbReference>
<organism evidence="5 6">
    <name type="scientific">Seminavis robusta</name>
    <dbReference type="NCBI Taxonomy" id="568900"/>
    <lineage>
        <taxon>Eukaryota</taxon>
        <taxon>Sar</taxon>
        <taxon>Stramenopiles</taxon>
        <taxon>Ochrophyta</taxon>
        <taxon>Bacillariophyta</taxon>
        <taxon>Bacillariophyceae</taxon>
        <taxon>Bacillariophycidae</taxon>
        <taxon>Naviculales</taxon>
        <taxon>Naviculaceae</taxon>
        <taxon>Seminavis</taxon>
    </lineage>
</organism>
<reference evidence="5" key="1">
    <citation type="submission" date="2020-06" db="EMBL/GenBank/DDBJ databases">
        <authorList>
            <consortium name="Plant Systems Biology data submission"/>
        </authorList>
    </citation>
    <scope>NUCLEOTIDE SEQUENCE</scope>
    <source>
        <strain evidence="5">D6</strain>
    </source>
</reference>
<dbReference type="HAMAP" id="MF_00074">
    <property type="entry name" value="16SrRNA_methyltr_G"/>
    <property type="match status" value="1"/>
</dbReference>
<keyword evidence="4" id="KW-0732">Signal</keyword>
<dbReference type="Pfam" id="PF02527">
    <property type="entry name" value="GidB"/>
    <property type="match status" value="1"/>
</dbReference>
<protein>
    <submittedName>
        <fullName evidence="5">Small subunit methyltransferase G</fullName>
    </submittedName>
</protein>
<dbReference type="Gene3D" id="3.40.50.150">
    <property type="entry name" value="Vaccinia Virus protein VP39"/>
    <property type="match status" value="1"/>
</dbReference>
<dbReference type="AlphaFoldDB" id="A0A9N8HSY0"/>
<dbReference type="Proteomes" id="UP001153069">
    <property type="component" value="Unassembled WGS sequence"/>
</dbReference>
<evidence type="ECO:0000256" key="3">
    <source>
        <dbReference type="ARBA" id="ARBA00022679"/>
    </source>
</evidence>
<dbReference type="InterPro" id="IPR029063">
    <property type="entry name" value="SAM-dependent_MTases_sf"/>
</dbReference>
<feature type="signal peptide" evidence="4">
    <location>
        <begin position="1"/>
        <end position="24"/>
    </location>
</feature>
<evidence type="ECO:0000313" key="6">
    <source>
        <dbReference type="Proteomes" id="UP001153069"/>
    </source>
</evidence>